<dbReference type="PRINTS" id="PR00457">
    <property type="entry name" value="ANPEROXIDASE"/>
</dbReference>
<protein>
    <recommendedName>
        <fullName evidence="7">Peroxidase</fullName>
    </recommendedName>
</protein>
<dbReference type="InterPro" id="IPR019791">
    <property type="entry name" value="Haem_peroxidase_animal"/>
</dbReference>
<dbReference type="PANTHER" id="PTHR11475">
    <property type="entry name" value="OXIDASE/PEROXIDASE"/>
    <property type="match status" value="1"/>
</dbReference>
<dbReference type="GO" id="GO:0004601">
    <property type="term" value="F:peroxidase activity"/>
    <property type="evidence" value="ECO:0007669"/>
    <property type="project" value="UniProtKB-KW"/>
</dbReference>
<evidence type="ECO:0000256" key="1">
    <source>
        <dbReference type="ARBA" id="ARBA00004613"/>
    </source>
</evidence>
<dbReference type="GO" id="GO:0006979">
    <property type="term" value="P:response to oxidative stress"/>
    <property type="evidence" value="ECO:0007669"/>
    <property type="project" value="InterPro"/>
</dbReference>
<dbReference type="SUPFAM" id="SSF48113">
    <property type="entry name" value="Heme-dependent peroxidases"/>
    <property type="match status" value="1"/>
</dbReference>
<dbReference type="Gene3D" id="1.10.640.10">
    <property type="entry name" value="Haem peroxidase domain superfamily, animal type"/>
    <property type="match status" value="2"/>
</dbReference>
<feature type="binding site" description="axial binding residue" evidence="5">
    <location>
        <position position="166"/>
    </location>
    <ligand>
        <name>heme b</name>
        <dbReference type="ChEBI" id="CHEBI:60344"/>
    </ligand>
    <ligandPart>
        <name>Fe</name>
        <dbReference type="ChEBI" id="CHEBI:18248"/>
    </ligandPart>
</feature>
<dbReference type="PANTHER" id="PTHR11475:SF4">
    <property type="entry name" value="CHORION PEROXIDASE"/>
    <property type="match status" value="1"/>
</dbReference>
<keyword evidence="5" id="KW-0408">Iron</keyword>
<evidence type="ECO:0000256" key="5">
    <source>
        <dbReference type="PIRSR" id="PIRSR619791-2"/>
    </source>
</evidence>
<keyword evidence="2" id="KW-0964">Secreted</keyword>
<proteinExistence type="predicted"/>
<name>A0A7R8VQV8_TIMDO</name>
<dbReference type="GO" id="GO:0005576">
    <property type="term" value="C:extracellular region"/>
    <property type="evidence" value="ECO:0007669"/>
    <property type="project" value="UniProtKB-SubCell"/>
</dbReference>
<gene>
    <name evidence="6" type="ORF">TDIB3V08_LOCUS8517</name>
</gene>
<reference evidence="6" key="1">
    <citation type="submission" date="2020-11" db="EMBL/GenBank/DDBJ databases">
        <authorList>
            <person name="Tran Van P."/>
        </authorList>
    </citation>
    <scope>NUCLEOTIDE SEQUENCE</scope>
</reference>
<dbReference type="GO" id="GO:0046872">
    <property type="term" value="F:metal ion binding"/>
    <property type="evidence" value="ECO:0007669"/>
    <property type="project" value="UniProtKB-KW"/>
</dbReference>
<organism evidence="6">
    <name type="scientific">Timema douglasi</name>
    <name type="common">Walking stick</name>
    <dbReference type="NCBI Taxonomy" id="61478"/>
    <lineage>
        <taxon>Eukaryota</taxon>
        <taxon>Metazoa</taxon>
        <taxon>Ecdysozoa</taxon>
        <taxon>Arthropoda</taxon>
        <taxon>Hexapoda</taxon>
        <taxon>Insecta</taxon>
        <taxon>Pterygota</taxon>
        <taxon>Neoptera</taxon>
        <taxon>Polyneoptera</taxon>
        <taxon>Phasmatodea</taxon>
        <taxon>Timematodea</taxon>
        <taxon>Timematoidea</taxon>
        <taxon>Timematidae</taxon>
        <taxon>Timema</taxon>
    </lineage>
</organism>
<keyword evidence="5" id="KW-0479">Metal-binding</keyword>
<dbReference type="Pfam" id="PF03098">
    <property type="entry name" value="An_peroxidase"/>
    <property type="match status" value="2"/>
</dbReference>
<accession>A0A7R8VQV8</accession>
<keyword evidence="3" id="KW-0575">Peroxidase</keyword>
<keyword evidence="3" id="KW-0560">Oxidoreductase</keyword>
<keyword evidence="5" id="KW-0349">Heme</keyword>
<dbReference type="GO" id="GO:0020037">
    <property type="term" value="F:heme binding"/>
    <property type="evidence" value="ECO:0007669"/>
    <property type="project" value="InterPro"/>
</dbReference>
<sequence>MLRSGVVAAGDGRVNQHPGVAIIHTLFLREHNRIARILQGLNSHWDDNRLYLEAKRIVIAIWQHITYIEWLPLVLGEYFVGDILSTSHTSSGCHLFLFLQKGLLIQIYLDICISSPQKCVPYSTSREDFVKKRSMSSVEGFSEGYDDHLDPSTLNSFTAGAFRSFHSMAQGFIKMCPSLSALSFPYSFQNDGHNLVKSATDIPWYMRNMQVLEVGAISLHTPSLLLKVFTNTSGVTASVSCRTLSCSSMFVDQDQKSRPGFPLREWFDRTTILQEDDKFDLMTRGMTSQPSQAMDEFVTEDGIQGVSNRSNTIQGTCLVTEDVGFHKGIQGVSNRSNTLQGTCLVTEDVGFHRGYKVLQTGYLDLIAEVYLNSQLTNFLFKHKNSFGLDLESLDIQRGRDHGLAPYNDFRELFAQRNKTHVELLSQHYLHVDDVDLFVGGRLERLVPGTLAGITFQCIMGEQFFRWKFGDRWFYDFKENPASFTLGKYIARYQPWQWRVVHRVVNH</sequence>
<evidence type="ECO:0000256" key="4">
    <source>
        <dbReference type="ARBA" id="ARBA00023180"/>
    </source>
</evidence>
<evidence type="ECO:0000256" key="2">
    <source>
        <dbReference type="ARBA" id="ARBA00022525"/>
    </source>
</evidence>
<dbReference type="InterPro" id="IPR037120">
    <property type="entry name" value="Haem_peroxidase_sf_animal"/>
</dbReference>
<comment type="subcellular location">
    <subcellularLocation>
        <location evidence="1">Secreted</location>
    </subcellularLocation>
</comment>
<evidence type="ECO:0000313" key="6">
    <source>
        <dbReference type="EMBL" id="CAD7202332.1"/>
    </source>
</evidence>
<dbReference type="PROSITE" id="PS50292">
    <property type="entry name" value="PEROXIDASE_3"/>
    <property type="match status" value="1"/>
</dbReference>
<keyword evidence="4" id="KW-0325">Glycoprotein</keyword>
<dbReference type="EMBL" id="OA569254">
    <property type="protein sequence ID" value="CAD7202332.1"/>
    <property type="molecule type" value="Genomic_DNA"/>
</dbReference>
<dbReference type="AlphaFoldDB" id="A0A7R8VQV8"/>
<evidence type="ECO:0008006" key="7">
    <source>
        <dbReference type="Google" id="ProtNLM"/>
    </source>
</evidence>
<dbReference type="InterPro" id="IPR010255">
    <property type="entry name" value="Haem_peroxidase_sf"/>
</dbReference>
<evidence type="ECO:0000256" key="3">
    <source>
        <dbReference type="ARBA" id="ARBA00022559"/>
    </source>
</evidence>